<dbReference type="AlphaFoldDB" id="V6LEA4"/>
<dbReference type="EMBL" id="AUWU02000003">
    <property type="protein sequence ID" value="KAH0574868.1"/>
    <property type="molecule type" value="Genomic_DNA"/>
</dbReference>
<accession>V6LEA4</accession>
<dbReference type="Proteomes" id="UP000018208">
    <property type="component" value="Unassembled WGS sequence"/>
</dbReference>
<reference evidence="3" key="2">
    <citation type="submission" date="2020-12" db="EMBL/GenBank/DDBJ databases">
        <title>New Spironucleus salmonicida genome in near-complete chromosomes.</title>
        <authorList>
            <person name="Xu F."/>
            <person name="Kurt Z."/>
            <person name="Jimenez-Gonzalez A."/>
            <person name="Astvaldsson A."/>
            <person name="Andersson J.O."/>
            <person name="Svard S.G."/>
        </authorList>
    </citation>
    <scope>NUCLEOTIDE SEQUENCE</scope>
    <source>
        <strain evidence="3">ATCC 50377</strain>
    </source>
</reference>
<proteinExistence type="predicted"/>
<keyword evidence="4" id="KW-1185">Reference proteome</keyword>
<gene>
    <name evidence="2" type="ORF">SS50377_18333</name>
    <name evidence="3" type="ORF">SS50377_22483</name>
</gene>
<evidence type="ECO:0000313" key="4">
    <source>
        <dbReference type="Proteomes" id="UP000018208"/>
    </source>
</evidence>
<evidence type="ECO:0000313" key="2">
    <source>
        <dbReference type="EMBL" id="EST42026.1"/>
    </source>
</evidence>
<name>V6LEA4_9EUKA</name>
<reference evidence="2 3" key="1">
    <citation type="journal article" date="2014" name="PLoS Genet.">
        <title>The Genome of Spironucleus salmonicida Highlights a Fish Pathogen Adapted to Fluctuating Environments.</title>
        <authorList>
            <person name="Xu F."/>
            <person name="Jerlstrom-Hultqvist J."/>
            <person name="Einarsson E."/>
            <person name="Astvaldsson A."/>
            <person name="Svard S.G."/>
            <person name="Andersson J.O."/>
        </authorList>
    </citation>
    <scope>NUCLEOTIDE SEQUENCE</scope>
    <source>
        <strain evidence="3">ATCC 50377</strain>
    </source>
</reference>
<organism evidence="2">
    <name type="scientific">Spironucleus salmonicida</name>
    <dbReference type="NCBI Taxonomy" id="348837"/>
    <lineage>
        <taxon>Eukaryota</taxon>
        <taxon>Metamonada</taxon>
        <taxon>Diplomonadida</taxon>
        <taxon>Hexamitidae</taxon>
        <taxon>Hexamitinae</taxon>
        <taxon>Spironucleus</taxon>
    </lineage>
</organism>
<sequence>MEQTKVLLAYAQRQKHKPRLQSPIKSSQSARNDIGRSSFIVRPTTSENISPQTYTLPNQQLFSQNRNTASNIEFKKYETRRFIDDVILNAPQTEPANYNIVIKDNKESIHINNNNRVDRKYLQNLGYSGYPGIDYYNIQTKPTRNISPSFNKSERFKSPSKRKATGFIGPGSYNLRKFY</sequence>
<feature type="region of interest" description="Disordered" evidence="1">
    <location>
        <begin position="13"/>
        <end position="36"/>
    </location>
</feature>
<protein>
    <submittedName>
        <fullName evidence="2">Uncharacterized protein</fullName>
    </submittedName>
</protein>
<dbReference type="VEuPathDB" id="GiardiaDB:SS50377_22483"/>
<dbReference type="EMBL" id="KI546166">
    <property type="protein sequence ID" value="EST42026.1"/>
    <property type="molecule type" value="Genomic_DNA"/>
</dbReference>
<evidence type="ECO:0000313" key="3">
    <source>
        <dbReference type="EMBL" id="KAH0574868.1"/>
    </source>
</evidence>
<evidence type="ECO:0000256" key="1">
    <source>
        <dbReference type="SAM" id="MobiDB-lite"/>
    </source>
</evidence>